<keyword evidence="4 6" id="KW-1133">Transmembrane helix</keyword>
<name>A0A1I6P389_9SPHI</name>
<evidence type="ECO:0000313" key="9">
    <source>
        <dbReference type="Proteomes" id="UP000198785"/>
    </source>
</evidence>
<evidence type="ECO:0000256" key="4">
    <source>
        <dbReference type="ARBA" id="ARBA00022989"/>
    </source>
</evidence>
<feature type="transmembrane region" description="Helical" evidence="6">
    <location>
        <begin position="52"/>
        <end position="74"/>
    </location>
</feature>
<feature type="transmembrane region" description="Helical" evidence="6">
    <location>
        <begin position="251"/>
        <end position="271"/>
    </location>
</feature>
<accession>A0A1I6P389</accession>
<dbReference type="PANTHER" id="PTHR32322:SF2">
    <property type="entry name" value="EAMA DOMAIN-CONTAINING PROTEIN"/>
    <property type="match status" value="1"/>
</dbReference>
<feature type="transmembrane region" description="Helical" evidence="6">
    <location>
        <begin position="112"/>
        <end position="130"/>
    </location>
</feature>
<dbReference type="STRING" id="683125.SAMN05660206_101259"/>
<keyword evidence="5 6" id="KW-0472">Membrane</keyword>
<dbReference type="Pfam" id="PF00892">
    <property type="entry name" value="EamA"/>
    <property type="match status" value="1"/>
</dbReference>
<dbReference type="InterPro" id="IPR037185">
    <property type="entry name" value="EmrE-like"/>
</dbReference>
<dbReference type="PANTHER" id="PTHR32322">
    <property type="entry name" value="INNER MEMBRANE TRANSPORTER"/>
    <property type="match status" value="1"/>
</dbReference>
<organism evidence="8 9">
    <name type="scientific">Sphingobacterium wenxiniae</name>
    <dbReference type="NCBI Taxonomy" id="683125"/>
    <lineage>
        <taxon>Bacteria</taxon>
        <taxon>Pseudomonadati</taxon>
        <taxon>Bacteroidota</taxon>
        <taxon>Sphingobacteriia</taxon>
        <taxon>Sphingobacteriales</taxon>
        <taxon>Sphingobacteriaceae</taxon>
        <taxon>Sphingobacterium</taxon>
    </lineage>
</organism>
<feature type="transmembrane region" description="Helical" evidence="6">
    <location>
        <begin position="27"/>
        <end position="46"/>
    </location>
</feature>
<evidence type="ECO:0000313" key="8">
    <source>
        <dbReference type="EMBL" id="SFS34647.1"/>
    </source>
</evidence>
<dbReference type="InterPro" id="IPR050638">
    <property type="entry name" value="AA-Vitamin_Transporters"/>
</dbReference>
<evidence type="ECO:0000256" key="1">
    <source>
        <dbReference type="ARBA" id="ARBA00004141"/>
    </source>
</evidence>
<feature type="transmembrane region" description="Helical" evidence="6">
    <location>
        <begin position="161"/>
        <end position="180"/>
    </location>
</feature>
<feature type="transmembrane region" description="Helical" evidence="6">
    <location>
        <begin position="277"/>
        <end position="296"/>
    </location>
</feature>
<sequence>MKLKPHNKHKSNSFLIIESLQMKKTNIAVPAALLSMICVQGGASIAKRLFPTVGAIGTSALRIGLAAILLTLINRPNFSKFTKQQWLYCAIYGIGIAAMNLIFYMAIQRIPLGLGVTIEFVGPLFLALVLSRKWLDLLWALLACTGILLIVPWQSGDVDPIGLLLAFTAGIFWAVYIVMGGKVAKVLPGKDAVTTGMLFAFLFIIPFALWDGAILNSNGSVFLLGLGVAIFSSALPFSLDFIALKRLPAKTFSILTSLQPAFAALSGLIFLQEKLSFLQWVSIACVVLASMGTTIFSQGKTE</sequence>
<dbReference type="AlphaFoldDB" id="A0A1I6P389"/>
<feature type="transmembrane region" description="Helical" evidence="6">
    <location>
        <begin position="137"/>
        <end position="155"/>
    </location>
</feature>
<comment type="subcellular location">
    <subcellularLocation>
        <location evidence="1">Membrane</location>
        <topology evidence="1">Multi-pass membrane protein</topology>
    </subcellularLocation>
</comment>
<gene>
    <name evidence="8" type="ORF">SAMN05660206_101259</name>
</gene>
<feature type="transmembrane region" description="Helical" evidence="6">
    <location>
        <begin position="86"/>
        <end position="106"/>
    </location>
</feature>
<dbReference type="InterPro" id="IPR000620">
    <property type="entry name" value="EamA_dom"/>
</dbReference>
<dbReference type="SUPFAM" id="SSF103481">
    <property type="entry name" value="Multidrug resistance efflux transporter EmrE"/>
    <property type="match status" value="2"/>
</dbReference>
<dbReference type="Proteomes" id="UP000198785">
    <property type="component" value="Unassembled WGS sequence"/>
</dbReference>
<keyword evidence="3 6" id="KW-0812">Transmembrane</keyword>
<dbReference type="EMBL" id="FOZZ01000001">
    <property type="protein sequence ID" value="SFS34647.1"/>
    <property type="molecule type" value="Genomic_DNA"/>
</dbReference>
<dbReference type="GO" id="GO:0016020">
    <property type="term" value="C:membrane"/>
    <property type="evidence" value="ECO:0007669"/>
    <property type="project" value="UniProtKB-SubCell"/>
</dbReference>
<evidence type="ECO:0000256" key="2">
    <source>
        <dbReference type="ARBA" id="ARBA00007362"/>
    </source>
</evidence>
<evidence type="ECO:0000256" key="6">
    <source>
        <dbReference type="SAM" id="Phobius"/>
    </source>
</evidence>
<evidence type="ECO:0000256" key="3">
    <source>
        <dbReference type="ARBA" id="ARBA00022692"/>
    </source>
</evidence>
<protein>
    <submittedName>
        <fullName evidence="8">Inner membrane transporter RhtA</fullName>
    </submittedName>
</protein>
<feature type="transmembrane region" description="Helical" evidence="6">
    <location>
        <begin position="222"/>
        <end position="244"/>
    </location>
</feature>
<evidence type="ECO:0000259" key="7">
    <source>
        <dbReference type="Pfam" id="PF00892"/>
    </source>
</evidence>
<evidence type="ECO:0000256" key="5">
    <source>
        <dbReference type="ARBA" id="ARBA00023136"/>
    </source>
</evidence>
<feature type="transmembrane region" description="Helical" evidence="6">
    <location>
        <begin position="192"/>
        <end position="210"/>
    </location>
</feature>
<feature type="domain" description="EamA" evidence="7">
    <location>
        <begin position="161"/>
        <end position="293"/>
    </location>
</feature>
<reference evidence="8 9" key="1">
    <citation type="submission" date="2016-10" db="EMBL/GenBank/DDBJ databases">
        <authorList>
            <person name="de Groot N.N."/>
        </authorList>
    </citation>
    <scope>NUCLEOTIDE SEQUENCE [LARGE SCALE GENOMIC DNA]</scope>
    <source>
        <strain evidence="8 9">DSM 22789</strain>
    </source>
</reference>
<proteinExistence type="inferred from homology"/>
<keyword evidence="9" id="KW-1185">Reference proteome</keyword>
<comment type="similarity">
    <text evidence="2">Belongs to the EamA transporter family.</text>
</comment>